<reference evidence="2 3" key="1">
    <citation type="submission" date="2011-01" db="EMBL/GenBank/DDBJ databases">
        <authorList>
            <person name="Muzny D."/>
            <person name="Qin X."/>
            <person name="Buhay C."/>
            <person name="Dugan-Rocha S."/>
            <person name="Ding Y."/>
            <person name="Chen G."/>
            <person name="Hawes A."/>
            <person name="Holder M."/>
            <person name="Jhangiani S."/>
            <person name="Johnson A."/>
            <person name="Khan Z."/>
            <person name="Li Z."/>
            <person name="Liu W."/>
            <person name="Liu X."/>
            <person name="Perez L."/>
            <person name="Shen H."/>
            <person name="Wang Q."/>
            <person name="Watt J."/>
            <person name="Xi L."/>
            <person name="Xin Y."/>
            <person name="Zhou J."/>
            <person name="Deng J."/>
            <person name="Jiang H."/>
            <person name="Liu Y."/>
            <person name="Qu J."/>
            <person name="Song X.-Z."/>
            <person name="Zhang L."/>
            <person name="Villasana D."/>
            <person name="Johnson A."/>
            <person name="Liu J."/>
            <person name="Liyanage D."/>
            <person name="Lorensuhewa L."/>
            <person name="Robinson T."/>
            <person name="Song A."/>
            <person name="Song B.-B."/>
            <person name="Dinh H."/>
            <person name="Thornton R."/>
            <person name="Coyle M."/>
            <person name="Francisco L."/>
            <person name="Jackson L."/>
            <person name="Javaid M."/>
            <person name="Korchina V."/>
            <person name="Kovar C."/>
            <person name="Mata R."/>
            <person name="Mathew T."/>
            <person name="Ngo R."/>
            <person name="Nguyen L."/>
            <person name="Nguyen N."/>
            <person name="Okwuonu G."/>
            <person name="Ongeri F."/>
            <person name="Pham C."/>
            <person name="Simmons D."/>
            <person name="Wilczek-Boney K."/>
            <person name="Hale W."/>
            <person name="Jakkamsetti A."/>
            <person name="Pham P."/>
            <person name="Ruth R."/>
            <person name="San Lucas F."/>
            <person name="Warren J."/>
            <person name="Zhang J."/>
            <person name="Zhao Z."/>
            <person name="Zhou C."/>
            <person name="Zhu D."/>
            <person name="Lee S."/>
            <person name="Bess C."/>
            <person name="Blankenburg K."/>
            <person name="Forbes L."/>
            <person name="Fu Q."/>
            <person name="Gubbala S."/>
            <person name="Hirani K."/>
            <person name="Jayaseelan J.C."/>
            <person name="Lara F."/>
            <person name="Munidasa M."/>
            <person name="Palculict T."/>
            <person name="Patil S."/>
            <person name="Pu L.-L."/>
            <person name="Saada N."/>
            <person name="Tang L."/>
            <person name="Weissenberger G."/>
            <person name="Zhu Y."/>
            <person name="Hemphill L."/>
            <person name="Shang Y."/>
            <person name="Youmans B."/>
            <person name="Ayvaz T."/>
            <person name="Ross M."/>
            <person name="Santibanez J."/>
            <person name="Aqrawi P."/>
            <person name="Gross S."/>
            <person name="Joshi V."/>
            <person name="Fowler G."/>
            <person name="Nazareth L."/>
            <person name="Reid J."/>
            <person name="Worley K."/>
            <person name="Petrosino J."/>
            <person name="Highlander S."/>
            <person name="Gibbs R."/>
        </authorList>
    </citation>
    <scope>NUCLEOTIDE SEQUENCE [LARGE SCALE GENOMIC DNA]</scope>
    <source>
        <strain evidence="2 3">ATCC 49124</strain>
    </source>
</reference>
<feature type="domain" description="AB hydrolase-1" evidence="1">
    <location>
        <begin position="48"/>
        <end position="277"/>
    </location>
</feature>
<gene>
    <name evidence="2" type="ORF">HMPREF9425_1028</name>
</gene>
<dbReference type="SUPFAM" id="SSF53474">
    <property type="entry name" value="alpha/beta-Hydrolases"/>
    <property type="match status" value="1"/>
</dbReference>
<dbReference type="InterPro" id="IPR000073">
    <property type="entry name" value="AB_hydrolase_1"/>
</dbReference>
<dbReference type="PRINTS" id="PR00111">
    <property type="entry name" value="ABHYDROLASE"/>
</dbReference>
<keyword evidence="3" id="KW-1185">Reference proteome</keyword>
<name>A0ABP2KIK0_STRVE</name>
<organism evidence="2 3">
    <name type="scientific">Streptococcus vestibularis ATCC 49124</name>
    <dbReference type="NCBI Taxonomy" id="889206"/>
    <lineage>
        <taxon>Bacteria</taxon>
        <taxon>Bacillati</taxon>
        <taxon>Bacillota</taxon>
        <taxon>Bacilli</taxon>
        <taxon>Lactobacillales</taxon>
        <taxon>Streptococcaceae</taxon>
        <taxon>Streptococcus</taxon>
    </lineage>
</organism>
<dbReference type="GO" id="GO:0016787">
    <property type="term" value="F:hydrolase activity"/>
    <property type="evidence" value="ECO:0007669"/>
    <property type="project" value="UniProtKB-KW"/>
</dbReference>
<evidence type="ECO:0000259" key="1">
    <source>
        <dbReference type="Pfam" id="PF00561"/>
    </source>
</evidence>
<dbReference type="PANTHER" id="PTHR43433:SF1">
    <property type="entry name" value="BLL5160 PROTEIN"/>
    <property type="match status" value="1"/>
</dbReference>
<comment type="caution">
    <text evidence="2">The sequence shown here is derived from an EMBL/GenBank/DDBJ whole genome shotgun (WGS) entry which is preliminary data.</text>
</comment>
<accession>A0ABP2KIK0</accession>
<proteinExistence type="predicted"/>
<evidence type="ECO:0000313" key="2">
    <source>
        <dbReference type="EMBL" id="EFX96084.1"/>
    </source>
</evidence>
<dbReference type="Pfam" id="PF00561">
    <property type="entry name" value="Abhydrolase_1"/>
    <property type="match status" value="1"/>
</dbReference>
<evidence type="ECO:0000313" key="3">
    <source>
        <dbReference type="Proteomes" id="UP000003697"/>
    </source>
</evidence>
<dbReference type="InterPro" id="IPR050471">
    <property type="entry name" value="AB_hydrolase"/>
</dbReference>
<dbReference type="Proteomes" id="UP000003697">
    <property type="component" value="Unassembled WGS sequence"/>
</dbReference>
<sequence>MEKQSSALRNKKENTMSYLTSKTQYIAVQGNQIAYRELSKGESKLPLLMLVHLAATLDNWDPKLLDLIAEKHHVIVVDLPGVGASQGKVAPTIPGMAEQTIDFVKALGYDKINLLGLSMGGMIAQEIIRINPTLVSRLILAGTGPRGGKEIDKVTGKTFNYMFKAGLERIDPKRYIFYNHDEQGKIEALKVLGRMGMRTKEFADKDMSVPGFLTQLKAIKRWGKDPQDDLKFITQPTLIVNGDNDMQIPTENSYDMHEKIKESKLIIYPNAGHGSIFQYAEEFSKELIAFLGD</sequence>
<dbReference type="EMBL" id="AEVI01000046">
    <property type="protein sequence ID" value="EFX96084.1"/>
    <property type="molecule type" value="Genomic_DNA"/>
</dbReference>
<keyword evidence="2" id="KW-0378">Hydrolase</keyword>
<dbReference type="InterPro" id="IPR029058">
    <property type="entry name" value="AB_hydrolase_fold"/>
</dbReference>
<protein>
    <submittedName>
        <fullName evidence="2">Hydrolase, alpha/beta domain protein</fullName>
    </submittedName>
</protein>
<dbReference type="PANTHER" id="PTHR43433">
    <property type="entry name" value="HYDROLASE, ALPHA/BETA FOLD FAMILY PROTEIN"/>
    <property type="match status" value="1"/>
</dbReference>
<dbReference type="Gene3D" id="3.40.50.1820">
    <property type="entry name" value="alpha/beta hydrolase"/>
    <property type="match status" value="1"/>
</dbReference>